<gene>
    <name evidence="2" type="ORF">LEP1GSC203_2879</name>
</gene>
<organism evidence="2 3">
    <name type="scientific">Leptospira terpstrae serovar Hualin str. LT 11-33 = ATCC 700639</name>
    <dbReference type="NCBI Taxonomy" id="1257025"/>
    <lineage>
        <taxon>Bacteria</taxon>
        <taxon>Pseudomonadati</taxon>
        <taxon>Spirochaetota</taxon>
        <taxon>Spirochaetia</taxon>
        <taxon>Leptospirales</taxon>
        <taxon>Leptospiraceae</taxon>
        <taxon>Leptospira</taxon>
    </lineage>
</organism>
<dbReference type="GO" id="GO:0008703">
    <property type="term" value="F:5-amino-6-(5-phosphoribosylamino)uracil reductase activity"/>
    <property type="evidence" value="ECO:0007669"/>
    <property type="project" value="InterPro"/>
</dbReference>
<dbReference type="Proteomes" id="UP000012371">
    <property type="component" value="Unassembled WGS sequence"/>
</dbReference>
<evidence type="ECO:0000313" key="2">
    <source>
        <dbReference type="EMBL" id="EMY62656.1"/>
    </source>
</evidence>
<proteinExistence type="predicted"/>
<dbReference type="AlphaFoldDB" id="N1W4N9"/>
<dbReference type="SUPFAM" id="SSF53597">
    <property type="entry name" value="Dihydrofolate reductase-like"/>
    <property type="match status" value="1"/>
</dbReference>
<dbReference type="RefSeq" id="WP_002972405.1">
    <property type="nucleotide sequence ID" value="NZ_AOGW02000006.1"/>
</dbReference>
<accession>N1W4N9</accession>
<dbReference type="InterPro" id="IPR024072">
    <property type="entry name" value="DHFR-like_dom_sf"/>
</dbReference>
<dbReference type="STRING" id="1257025.LEP1GSC203_2879"/>
<name>N1W4N9_9LEPT</name>
<dbReference type="OrthoDB" id="195113at2"/>
<dbReference type="GO" id="GO:0009231">
    <property type="term" value="P:riboflavin biosynthetic process"/>
    <property type="evidence" value="ECO:0007669"/>
    <property type="project" value="InterPro"/>
</dbReference>
<comment type="caution">
    <text evidence="2">The sequence shown here is derived from an EMBL/GenBank/DDBJ whole genome shotgun (WGS) entry which is preliminary data.</text>
</comment>
<reference evidence="2" key="1">
    <citation type="submission" date="2013-03" db="EMBL/GenBank/DDBJ databases">
        <authorList>
            <person name="Harkins D.M."/>
            <person name="Durkin A.S."/>
            <person name="Brinkac L.M."/>
            <person name="Haft D.H."/>
            <person name="Selengut J.D."/>
            <person name="Sanka R."/>
            <person name="DePew J."/>
            <person name="Purushe J."/>
            <person name="Hartskeerl R.A."/>
            <person name="Ahmed A."/>
            <person name="van der Linden H."/>
            <person name="Goris M.G.A."/>
            <person name="Vinetz J.M."/>
            <person name="Sutton G.G."/>
            <person name="Nierman W.C."/>
            <person name="Fouts D.E."/>
        </authorList>
    </citation>
    <scope>NUCLEOTIDE SEQUENCE [LARGE SCALE GENOMIC DNA]</scope>
    <source>
        <strain evidence="2">LT 11-33</strain>
    </source>
</reference>
<evidence type="ECO:0000259" key="1">
    <source>
        <dbReference type="Pfam" id="PF01872"/>
    </source>
</evidence>
<keyword evidence="3" id="KW-1185">Reference proteome</keyword>
<feature type="domain" description="Bacterial bifunctional deaminase-reductase C-terminal" evidence="1">
    <location>
        <begin position="2"/>
        <end position="175"/>
    </location>
</feature>
<evidence type="ECO:0000313" key="3">
    <source>
        <dbReference type="Proteomes" id="UP000012371"/>
    </source>
</evidence>
<dbReference type="Gene3D" id="3.40.430.10">
    <property type="entry name" value="Dihydrofolate Reductase, subunit A"/>
    <property type="match status" value="1"/>
</dbReference>
<sequence>MRKVIFAINATTDGFYGHEGMVADDDLHQYFTNILKNADQILYGRTTYQLMVPFWPDVARDPSMSVVSNEFSQVFTSLEKILFSHTVKQVEDPNTRLAKKSLADEVNDLKQKPGKDICIGSLSLASQLSQAQLIDEYRFVNHPVIAGSGPRLFDTISLKKTLPLVFLGSESFPSGSIALHYKKAEIK</sequence>
<dbReference type="Pfam" id="PF01872">
    <property type="entry name" value="RibD_C"/>
    <property type="match status" value="1"/>
</dbReference>
<dbReference type="EMBL" id="AOGW02000006">
    <property type="protein sequence ID" value="EMY62656.1"/>
    <property type="molecule type" value="Genomic_DNA"/>
</dbReference>
<dbReference type="InterPro" id="IPR002734">
    <property type="entry name" value="RibDG_C"/>
</dbReference>
<protein>
    <submittedName>
        <fullName evidence="2">Riboflavin biosynthesis protein RibD C-terminal domain protein</fullName>
    </submittedName>
</protein>